<evidence type="ECO:0000259" key="1">
    <source>
        <dbReference type="Pfam" id="PF03445"/>
    </source>
</evidence>
<evidence type="ECO:0000313" key="4">
    <source>
        <dbReference type="Proteomes" id="UP000678228"/>
    </source>
</evidence>
<evidence type="ECO:0000313" key="3">
    <source>
        <dbReference type="EMBL" id="MBP3952737.1"/>
    </source>
</evidence>
<sequence length="338" mass="40084">MREAKDYTTYGDQEWNKRYQELYEERLSVIHDREHTSASLQKSHDLLIKKAVCLALKKTESEWGTAPTHFAFFLMGSGARLEQSFWSDQDHGIIFESSGAEEEESYFLHVGKEIVYALKRVGYEPCDGKVMASNPKWCRSYDQWEKQIKGWLKDNKWETLRYTLTFFDSRTLIGDPELLERLKRLLFNAVDMEPYLLERFTENTGRLRKGVGLFNQLLVETKGKQQGKFDFKQTVLFPYVNGLRLLAIEQHIYASSTIERFEQLPEKYHHIKKLKPSFEKLLEKRVDWQKDVQSYEHVHHLALDQLSQSEKKQLKEWIKEGHQLYQDIERIFKKGEST</sequence>
<dbReference type="InterPro" id="IPR018821">
    <property type="entry name" value="DUF294_put_nucleoTrafse_sb-bd"/>
</dbReference>
<dbReference type="Pfam" id="PF10335">
    <property type="entry name" value="DUF294_C"/>
    <property type="match status" value="1"/>
</dbReference>
<evidence type="ECO:0008006" key="5">
    <source>
        <dbReference type="Google" id="ProtNLM"/>
    </source>
</evidence>
<dbReference type="CDD" id="cd05401">
    <property type="entry name" value="NT_GlnE_GlnD_like"/>
    <property type="match status" value="1"/>
</dbReference>
<proteinExistence type="predicted"/>
<dbReference type="EMBL" id="JAGKSQ010000007">
    <property type="protein sequence ID" value="MBP3952737.1"/>
    <property type="molecule type" value="Genomic_DNA"/>
</dbReference>
<dbReference type="RefSeq" id="WP_210598585.1">
    <property type="nucleotide sequence ID" value="NZ_JAGKSQ010000007.1"/>
</dbReference>
<comment type="caution">
    <text evidence="3">The sequence shown here is derived from an EMBL/GenBank/DDBJ whole genome shotgun (WGS) entry which is preliminary data.</text>
</comment>
<keyword evidence="4" id="KW-1185">Reference proteome</keyword>
<name>A0A941AQI0_9BACI</name>
<feature type="domain" description="DUF294" evidence="2">
    <location>
        <begin position="195"/>
        <end position="330"/>
    </location>
</feature>
<feature type="domain" description="Protein-PII uridylyltransferase N-terminal" evidence="1">
    <location>
        <begin position="34"/>
        <end position="155"/>
    </location>
</feature>
<protein>
    <recommendedName>
        <fullName evidence="5">CBS domain-containing protein</fullName>
    </recommendedName>
</protein>
<dbReference type="Proteomes" id="UP000678228">
    <property type="component" value="Unassembled WGS sequence"/>
</dbReference>
<organism evidence="3 4">
    <name type="scientific">Halalkalibacter suaedae</name>
    <dbReference type="NCBI Taxonomy" id="2822140"/>
    <lineage>
        <taxon>Bacteria</taxon>
        <taxon>Bacillati</taxon>
        <taxon>Bacillota</taxon>
        <taxon>Bacilli</taxon>
        <taxon>Bacillales</taxon>
        <taxon>Bacillaceae</taxon>
        <taxon>Halalkalibacter</taxon>
    </lineage>
</organism>
<dbReference type="AlphaFoldDB" id="A0A941AQI0"/>
<reference evidence="3" key="1">
    <citation type="submission" date="2021-03" db="EMBL/GenBank/DDBJ databases">
        <title>Bacillus suaedae sp. nov., isolated from Suaeda aralocaspica.</title>
        <authorList>
            <person name="Lei R.F.R."/>
        </authorList>
    </citation>
    <scope>NUCLEOTIDE SEQUENCE</scope>
    <source>
        <strain evidence="3">YZJH907-2</strain>
    </source>
</reference>
<dbReference type="Pfam" id="PF03445">
    <property type="entry name" value="DUF294"/>
    <property type="match status" value="1"/>
</dbReference>
<dbReference type="GO" id="GO:0008773">
    <property type="term" value="F:[protein-PII] uridylyltransferase activity"/>
    <property type="evidence" value="ECO:0007669"/>
    <property type="project" value="InterPro"/>
</dbReference>
<accession>A0A941AQI0</accession>
<evidence type="ECO:0000259" key="2">
    <source>
        <dbReference type="Pfam" id="PF10335"/>
    </source>
</evidence>
<gene>
    <name evidence="3" type="ORF">J7W16_16570</name>
</gene>
<dbReference type="InterPro" id="IPR005105">
    <property type="entry name" value="GlnD_Uridyltrans_N"/>
</dbReference>